<dbReference type="FunFam" id="3.30.70.330:FF:000346">
    <property type="entry name" value="Nucleolar protein 8"/>
    <property type="match status" value="1"/>
</dbReference>
<gene>
    <name evidence="10" type="ORF">HJG63_014258</name>
</gene>
<dbReference type="InterPro" id="IPR034138">
    <property type="entry name" value="NOP8_RRM"/>
</dbReference>
<dbReference type="InterPro" id="IPR012677">
    <property type="entry name" value="Nucleotide-bd_a/b_plait_sf"/>
</dbReference>
<dbReference type="EMBL" id="JACASE010000003">
    <property type="protein sequence ID" value="KAF6486204.1"/>
    <property type="molecule type" value="Genomic_DNA"/>
</dbReference>
<evidence type="ECO:0000256" key="5">
    <source>
        <dbReference type="ARBA" id="ARBA00054821"/>
    </source>
</evidence>
<comment type="caution">
    <text evidence="10">The sequence shown here is derived from an EMBL/GenBank/DDBJ whole genome shotgun (WGS) entry which is preliminary data.</text>
</comment>
<evidence type="ECO:0000256" key="3">
    <source>
        <dbReference type="ARBA" id="ARBA00022884"/>
    </source>
</evidence>
<dbReference type="GO" id="GO:0005730">
    <property type="term" value="C:nucleolus"/>
    <property type="evidence" value="ECO:0007669"/>
    <property type="project" value="UniProtKB-SubCell"/>
</dbReference>
<comment type="subcellular location">
    <subcellularLocation>
        <location evidence="1">Nucleus</location>
        <location evidence="1">Nucleolus</location>
    </subcellularLocation>
</comment>
<protein>
    <recommendedName>
        <fullName evidence="7">Nucleolar protein 8</fullName>
    </recommendedName>
</protein>
<dbReference type="SUPFAM" id="SSF54928">
    <property type="entry name" value="RNA-binding domain, RBD"/>
    <property type="match status" value="1"/>
</dbReference>
<comment type="subunit">
    <text evidence="6">Interacts with the GTP form of RRAGA, RRAGC and RRAGD. Interacts with NIP7. Interacts with DDX18; the interaction is RNA-dependent. Interacts with DDX47; the interaction is RNA-dependent.</text>
</comment>
<dbReference type="PANTHER" id="PTHR48029:SF1">
    <property type="entry name" value="NUCLEOLAR PROTEIN 8"/>
    <property type="match status" value="1"/>
</dbReference>
<keyword evidence="4" id="KW-0539">Nucleus</keyword>
<dbReference type="GO" id="GO:1902570">
    <property type="term" value="P:protein localization to nucleolus"/>
    <property type="evidence" value="ECO:0007669"/>
    <property type="project" value="TreeGrafter"/>
</dbReference>
<evidence type="ECO:0000313" key="11">
    <source>
        <dbReference type="Proteomes" id="UP000593571"/>
    </source>
</evidence>
<dbReference type="AlphaFoldDB" id="A0A7J8INQ1"/>
<evidence type="ECO:0000313" key="10">
    <source>
        <dbReference type="EMBL" id="KAF6486204.1"/>
    </source>
</evidence>
<reference evidence="10 11" key="1">
    <citation type="journal article" date="2020" name="Nature">
        <title>Six reference-quality genomes reveal evolution of bat adaptations.</title>
        <authorList>
            <person name="Jebb D."/>
            <person name="Huang Z."/>
            <person name="Pippel M."/>
            <person name="Hughes G.M."/>
            <person name="Lavrichenko K."/>
            <person name="Devanna P."/>
            <person name="Winkler S."/>
            <person name="Jermiin L.S."/>
            <person name="Skirmuntt E.C."/>
            <person name="Katzourakis A."/>
            <person name="Burkitt-Gray L."/>
            <person name="Ray D.A."/>
            <person name="Sullivan K.A.M."/>
            <person name="Roscito J.G."/>
            <person name="Kirilenko B.M."/>
            <person name="Davalos L.M."/>
            <person name="Corthals A.P."/>
            <person name="Power M.L."/>
            <person name="Jones G."/>
            <person name="Ransome R.D."/>
            <person name="Dechmann D.K.N."/>
            <person name="Locatelli A.G."/>
            <person name="Puechmaille S.J."/>
            <person name="Fedrigo O."/>
            <person name="Jarvis E.D."/>
            <person name="Hiller M."/>
            <person name="Vernes S.C."/>
            <person name="Myers E.W."/>
            <person name="Teeling E.C."/>
        </authorList>
    </citation>
    <scope>NUCLEOTIDE SEQUENCE [LARGE SCALE GENOMIC DNA]</scope>
    <source>
        <strain evidence="10">MRouAeg1</strain>
        <tissue evidence="10">Muscle</tissue>
    </source>
</reference>
<dbReference type="PROSITE" id="PS50102">
    <property type="entry name" value="RRM"/>
    <property type="match status" value="1"/>
</dbReference>
<dbReference type="GO" id="GO:0003723">
    <property type="term" value="F:RNA binding"/>
    <property type="evidence" value="ECO:0007669"/>
    <property type="project" value="UniProtKB-UniRule"/>
</dbReference>
<keyword evidence="11" id="KW-1185">Reference proteome</keyword>
<dbReference type="PANTHER" id="PTHR48029">
    <property type="entry name" value="NUCLEOLAR PROTEIN 8"/>
    <property type="match status" value="1"/>
</dbReference>
<evidence type="ECO:0000256" key="2">
    <source>
        <dbReference type="ARBA" id="ARBA00022553"/>
    </source>
</evidence>
<keyword evidence="2" id="KW-0597">Phosphoprotein</keyword>
<dbReference type="Gene3D" id="3.30.70.330">
    <property type="match status" value="1"/>
</dbReference>
<dbReference type="SMART" id="SM00360">
    <property type="entry name" value="RRM"/>
    <property type="match status" value="1"/>
</dbReference>
<keyword evidence="3 8" id="KW-0694">RNA-binding</keyword>
<sequence>MKAKKETKRLFVGGLGQNISEADLQSQFSRFGEVSDVEIITRKDDQGNPQKVFAYINIRITETDLKKCTSVLNKTKWRGGTLQIQLAKESFLHRMVIQRTSQRISSLVLTVKVRQRRLGNRAIW</sequence>
<name>A0A7J8INQ1_ROUAE</name>
<evidence type="ECO:0000259" key="9">
    <source>
        <dbReference type="PROSITE" id="PS50102"/>
    </source>
</evidence>
<organism evidence="10 11">
    <name type="scientific">Rousettus aegyptiacus</name>
    <name type="common">Egyptian fruit bat</name>
    <name type="synonym">Pteropus aegyptiacus</name>
    <dbReference type="NCBI Taxonomy" id="9407"/>
    <lineage>
        <taxon>Eukaryota</taxon>
        <taxon>Metazoa</taxon>
        <taxon>Chordata</taxon>
        <taxon>Craniata</taxon>
        <taxon>Vertebrata</taxon>
        <taxon>Euteleostomi</taxon>
        <taxon>Mammalia</taxon>
        <taxon>Eutheria</taxon>
        <taxon>Laurasiatheria</taxon>
        <taxon>Chiroptera</taxon>
        <taxon>Yinpterochiroptera</taxon>
        <taxon>Pteropodoidea</taxon>
        <taxon>Pteropodidae</taxon>
        <taxon>Rousettinae</taxon>
        <taxon>Rousettus</taxon>
    </lineage>
</organism>
<evidence type="ECO:0000256" key="8">
    <source>
        <dbReference type="PROSITE-ProRule" id="PRU00176"/>
    </source>
</evidence>
<evidence type="ECO:0000256" key="4">
    <source>
        <dbReference type="ARBA" id="ARBA00023242"/>
    </source>
</evidence>
<dbReference type="InterPro" id="IPR000504">
    <property type="entry name" value="RRM_dom"/>
</dbReference>
<dbReference type="CDD" id="cd12226">
    <property type="entry name" value="RRM_NOL8"/>
    <property type="match status" value="1"/>
</dbReference>
<evidence type="ECO:0000256" key="1">
    <source>
        <dbReference type="ARBA" id="ARBA00004604"/>
    </source>
</evidence>
<comment type="function">
    <text evidence="5">Plays an essential role in the survival of diffuse-type gastric cancer cells. Acts as a nucleolar anchoring protein for DDX47. May be involved in regulation of gene expression at the post-transcriptional level or in ribosome biogenesis in cancer cells.</text>
</comment>
<accession>A0A7J8INQ1</accession>
<dbReference type="Proteomes" id="UP000593571">
    <property type="component" value="Unassembled WGS sequence"/>
</dbReference>
<dbReference type="Pfam" id="PF00076">
    <property type="entry name" value="RRM_1"/>
    <property type="match status" value="1"/>
</dbReference>
<proteinExistence type="predicted"/>
<dbReference type="InterPro" id="IPR035979">
    <property type="entry name" value="RBD_domain_sf"/>
</dbReference>
<feature type="domain" description="RRM" evidence="9">
    <location>
        <begin position="8"/>
        <end position="89"/>
    </location>
</feature>
<evidence type="ECO:0000256" key="6">
    <source>
        <dbReference type="ARBA" id="ARBA00065066"/>
    </source>
</evidence>
<evidence type="ECO:0000256" key="7">
    <source>
        <dbReference type="ARBA" id="ARBA00068539"/>
    </source>
</evidence>